<dbReference type="Proteomes" id="UP001472677">
    <property type="component" value="Unassembled WGS sequence"/>
</dbReference>
<gene>
    <name evidence="1" type="ORF">V6N12_073712</name>
</gene>
<name>A0ABR2CT84_9ROSI</name>
<comment type="caution">
    <text evidence="1">The sequence shown here is derived from an EMBL/GenBank/DDBJ whole genome shotgun (WGS) entry which is preliminary data.</text>
</comment>
<organism evidence="1 2">
    <name type="scientific">Hibiscus sabdariffa</name>
    <name type="common">roselle</name>
    <dbReference type="NCBI Taxonomy" id="183260"/>
    <lineage>
        <taxon>Eukaryota</taxon>
        <taxon>Viridiplantae</taxon>
        <taxon>Streptophyta</taxon>
        <taxon>Embryophyta</taxon>
        <taxon>Tracheophyta</taxon>
        <taxon>Spermatophyta</taxon>
        <taxon>Magnoliopsida</taxon>
        <taxon>eudicotyledons</taxon>
        <taxon>Gunneridae</taxon>
        <taxon>Pentapetalae</taxon>
        <taxon>rosids</taxon>
        <taxon>malvids</taxon>
        <taxon>Malvales</taxon>
        <taxon>Malvaceae</taxon>
        <taxon>Malvoideae</taxon>
        <taxon>Hibiscus</taxon>
    </lineage>
</organism>
<sequence length="82" mass="8999">MGRMGLEPISFFLLTRSVSKGRADLFFSTLLDRMVGLKRVGLSLGPGSPIEPNPVCGDAARLDYDGEAAWWIWRLLVKVSCG</sequence>
<protein>
    <submittedName>
        <fullName evidence="1">Uncharacterized protein</fullName>
    </submittedName>
</protein>
<proteinExistence type="predicted"/>
<evidence type="ECO:0000313" key="2">
    <source>
        <dbReference type="Proteomes" id="UP001472677"/>
    </source>
</evidence>
<keyword evidence="2" id="KW-1185">Reference proteome</keyword>
<evidence type="ECO:0000313" key="1">
    <source>
        <dbReference type="EMBL" id="KAK8523000.1"/>
    </source>
</evidence>
<reference evidence="1 2" key="1">
    <citation type="journal article" date="2024" name="G3 (Bethesda)">
        <title>Genome assembly of Hibiscus sabdariffa L. provides insights into metabolisms of medicinal natural products.</title>
        <authorList>
            <person name="Kim T."/>
        </authorList>
    </citation>
    <scope>NUCLEOTIDE SEQUENCE [LARGE SCALE GENOMIC DNA]</scope>
    <source>
        <strain evidence="1">TK-2024</strain>
        <tissue evidence="1">Old leaves</tissue>
    </source>
</reference>
<accession>A0ABR2CT84</accession>
<dbReference type="EMBL" id="JBBPBM010000044">
    <property type="protein sequence ID" value="KAK8523000.1"/>
    <property type="molecule type" value="Genomic_DNA"/>
</dbReference>